<reference evidence="1 2" key="1">
    <citation type="journal article" date="2013" name="ISME J.">
        <title>By their genes ye shall know them: genomic signatures of predatory bacteria.</title>
        <authorList>
            <person name="Pasternak Z."/>
            <person name="Pietrokovski S."/>
            <person name="Rotem O."/>
            <person name="Gophna U."/>
            <person name="Lurie-Weinberger M.N."/>
            <person name="Jurkevitch E."/>
        </authorList>
    </citation>
    <scope>NUCLEOTIDE SEQUENCE [LARGE SCALE GENOMIC DNA]</scope>
    <source>
        <strain evidence="1">EPB</strain>
    </source>
</reference>
<protein>
    <submittedName>
        <fullName evidence="1">Uncharacterized protein</fullName>
    </submittedName>
</protein>
<accession>M4VGX0</accession>
<name>M4VGX0_9BACT</name>
<dbReference type="HOGENOM" id="CLU_188366_0_0_5"/>
<dbReference type="AlphaFoldDB" id="M4VGX0"/>
<dbReference type="EMBL" id="CP003538">
    <property type="protein sequence ID" value="AGH98448.1"/>
    <property type="molecule type" value="Genomic_DNA"/>
</dbReference>
<evidence type="ECO:0000313" key="2">
    <source>
        <dbReference type="Proteomes" id="UP000011932"/>
    </source>
</evidence>
<gene>
    <name evidence="1" type="ORF">A11S_1644</name>
</gene>
<sequence length="66" mass="7447">MQIVMMIAKIHRTRIVTFPEIRRFLNPSAKNGATRVPAHLCIGTALFSQNENNKNPALRAGFLKEL</sequence>
<dbReference type="Proteomes" id="UP000011932">
    <property type="component" value="Chromosome"/>
</dbReference>
<proteinExistence type="predicted"/>
<organism evidence="1 2">
    <name type="scientific">Micavibrio aeruginosavorus EPB</name>
    <dbReference type="NCBI Taxonomy" id="349215"/>
    <lineage>
        <taxon>Bacteria</taxon>
        <taxon>Pseudomonadati</taxon>
        <taxon>Bdellovibrionota</taxon>
        <taxon>Bdellovibrionia</taxon>
        <taxon>Bdellovibrionales</taxon>
        <taxon>Pseudobdellovibrionaceae</taxon>
        <taxon>Micavibrio</taxon>
    </lineage>
</organism>
<dbReference type="KEGG" id="man:A11S_1644"/>
<evidence type="ECO:0000313" key="1">
    <source>
        <dbReference type="EMBL" id="AGH98448.1"/>
    </source>
</evidence>